<feature type="compositionally biased region" description="Low complexity" evidence="1">
    <location>
        <begin position="378"/>
        <end position="387"/>
    </location>
</feature>
<proteinExistence type="predicted"/>
<evidence type="ECO:0000256" key="1">
    <source>
        <dbReference type="SAM" id="MobiDB-lite"/>
    </source>
</evidence>
<feature type="compositionally biased region" description="Pro residues" evidence="1">
    <location>
        <begin position="439"/>
        <end position="452"/>
    </location>
</feature>
<accession>A0AB39LVV3</accession>
<feature type="region of interest" description="Disordered" evidence="1">
    <location>
        <begin position="82"/>
        <end position="351"/>
    </location>
</feature>
<feature type="compositionally biased region" description="Basic and acidic residues" evidence="1">
    <location>
        <begin position="251"/>
        <end position="262"/>
    </location>
</feature>
<dbReference type="EMBL" id="CP163429">
    <property type="protein sequence ID" value="XDP96928.1"/>
    <property type="molecule type" value="Genomic_DNA"/>
</dbReference>
<feature type="compositionally biased region" description="Basic and acidic residues" evidence="1">
    <location>
        <begin position="278"/>
        <end position="293"/>
    </location>
</feature>
<sequence>MPAQDEVAEFASLLRELKGRTDRSYGSLARRLHMNTSTLHRYCAGDAVPVDFAPVERFAALCGATDAERLELHRRWLRAAEARRRPRAGSETPRRTDASGAAGTPGGADTPGTAGASGGADAPHGADTPEASDPPGEAGTRGATDTPGRAGASGEASTPGAKNTPGAADTPGGADTPGTAGASGGADAPHGADTPEASDPPGEAGTRGATDTPGTADAPGEASGRPAAAGRGSEPDASPEGTAPHASPDGEGQHRTGSEDAHPAGQAPPPDRPCPATRGDRPDRPGTAKRGDRPAGPARGEQPDGRRNDASADAGSAPVGGRADADDGHVVTGPAGHPTAPPSRRWRRKRVAVAAAAMCALLATVGSLSFLPDDRRTATGTGTVGAAEETDGSGSGDGAGPARSVAPSRSPSSKSPSPSPTPSARLGGNDDPSKAPRPSNSPTPPDPAPAGLPPLTWSVDSHAWAYGCGHDYVVAKPPAQVPPPPAPQDARTWAATQGAVHGGETLVELSVQGRSDTAVVLTALRVRVAGRSAPASGNAYAMDQGCGGALTPRYFDVDLDKDRPIARAVAGNDAGEPIPAVRMPYRVSATDPEVLMVTARTEGCDCRWYLELDWSSQGRTGTVRIDDRGRPFRTSAVEGLPHYEYDTLNRSWRTRTG</sequence>
<feature type="compositionally biased region" description="Low complexity" evidence="1">
    <location>
        <begin position="98"/>
        <end position="123"/>
    </location>
</feature>
<dbReference type="Pfam" id="PF13560">
    <property type="entry name" value="HTH_31"/>
    <property type="match status" value="1"/>
</dbReference>
<feature type="compositionally biased region" description="Low complexity" evidence="1">
    <location>
        <begin position="218"/>
        <end position="232"/>
    </location>
</feature>
<feature type="compositionally biased region" description="Low complexity" evidence="1">
    <location>
        <begin position="400"/>
        <end position="416"/>
    </location>
</feature>
<name>A0AB39LVV3_9ACTN</name>
<gene>
    <name evidence="2" type="ORF">AB5J57_26905</name>
</gene>
<feature type="compositionally biased region" description="Basic and acidic residues" evidence="1">
    <location>
        <begin position="301"/>
        <end position="310"/>
    </location>
</feature>
<dbReference type="AlphaFoldDB" id="A0AB39LVV3"/>
<protein>
    <submittedName>
        <fullName evidence="2">Helix-turn-helix domain-containing protein</fullName>
    </submittedName>
</protein>
<evidence type="ECO:0000313" key="2">
    <source>
        <dbReference type="EMBL" id="XDP96928.1"/>
    </source>
</evidence>
<dbReference type="RefSeq" id="WP_369159575.1">
    <property type="nucleotide sequence ID" value="NZ_CP163429.1"/>
</dbReference>
<reference evidence="2" key="1">
    <citation type="submission" date="2024-07" db="EMBL/GenBank/DDBJ databases">
        <authorList>
            <person name="Yu S.T."/>
        </authorList>
    </citation>
    <scope>NUCLEOTIDE SEQUENCE</scope>
    <source>
        <strain evidence="2">R02</strain>
    </source>
</reference>
<feature type="region of interest" description="Disordered" evidence="1">
    <location>
        <begin position="366"/>
        <end position="454"/>
    </location>
</feature>
<feature type="compositionally biased region" description="Low complexity" evidence="1">
    <location>
        <begin position="164"/>
        <end position="189"/>
    </location>
</feature>
<organism evidence="2">
    <name type="scientific">Streptomyces sp. R02</name>
    <dbReference type="NCBI Taxonomy" id="3238623"/>
    <lineage>
        <taxon>Bacteria</taxon>
        <taxon>Bacillati</taxon>
        <taxon>Actinomycetota</taxon>
        <taxon>Actinomycetes</taxon>
        <taxon>Kitasatosporales</taxon>
        <taxon>Streptomycetaceae</taxon>
        <taxon>Streptomyces</taxon>
    </lineage>
</organism>